<evidence type="ECO:0000313" key="2">
    <source>
        <dbReference type="Proteomes" id="UP000750502"/>
    </source>
</evidence>
<keyword evidence="2" id="KW-1185">Reference proteome</keyword>
<organism evidence="1 2">
    <name type="scientific">Fusarium xylarioides</name>
    <dbReference type="NCBI Taxonomy" id="221167"/>
    <lineage>
        <taxon>Eukaryota</taxon>
        <taxon>Fungi</taxon>
        <taxon>Dikarya</taxon>
        <taxon>Ascomycota</taxon>
        <taxon>Pezizomycotina</taxon>
        <taxon>Sordariomycetes</taxon>
        <taxon>Hypocreomycetidae</taxon>
        <taxon>Hypocreales</taxon>
        <taxon>Nectriaceae</taxon>
        <taxon>Fusarium</taxon>
        <taxon>Fusarium fujikuroi species complex</taxon>
    </lineage>
</organism>
<name>A0A9P7HU46_9HYPO</name>
<comment type="caution">
    <text evidence="1">The sequence shown here is derived from an EMBL/GenBank/DDBJ whole genome shotgun (WGS) entry which is preliminary data.</text>
</comment>
<evidence type="ECO:0000313" key="1">
    <source>
        <dbReference type="EMBL" id="KAG5763657.1"/>
    </source>
</evidence>
<protein>
    <submittedName>
        <fullName evidence="1">Uncharacterized protein</fullName>
    </submittedName>
</protein>
<dbReference type="EMBL" id="JADFTT010000293">
    <property type="protein sequence ID" value="KAG5763657.1"/>
    <property type="molecule type" value="Genomic_DNA"/>
</dbReference>
<accession>A0A9P7HU46</accession>
<dbReference type="OrthoDB" id="437457at2759"/>
<reference evidence="1" key="2">
    <citation type="submission" date="2020-10" db="EMBL/GenBank/DDBJ databases">
        <authorList>
            <person name="Peck L.D."/>
            <person name="Nowell R.W."/>
            <person name="Flood J."/>
            <person name="Ryan M.J."/>
            <person name="Barraclough T.G."/>
        </authorList>
    </citation>
    <scope>NUCLEOTIDE SEQUENCE</scope>
    <source>
        <strain evidence="1">IMI 127659i</strain>
    </source>
</reference>
<dbReference type="Proteomes" id="UP000750502">
    <property type="component" value="Unassembled WGS sequence"/>
</dbReference>
<sequence length="396" mass="45274">MHPTIDSWKAATKGRYTGRGNDDLIVRALSRDTATQGKSLGHAVKAASWKCSDEFKGHLENFNETIFTLAGPLSSRFYGPLVAFAYNLDSQFHFESMDGISAADFGALIDIFHNSDWNPFIARVGRYPGKTMSALFLPDSFNFHRVRRPCTETISESPDDELSIRRIIGTHDTVVEVNITAALDSKQLCWHDSCEFDCITDGYDSAPEYSWQESRSRFLRRGIVLCYKLLGIGHVHQSDGLMIFNAFSVKISPHNLIAYDEFMFRQLQTDKSKRQLSKLGFLSFWNDLKSGKVKITDELKKPQYSQLNFLEFWDDSNARETKTMNHAELDFSEESCPYDCPVDAKSILTEDESQVFLHVRKLFQDPDFVRANKRDWLEILYDAHVVVQDRELGPAD</sequence>
<gene>
    <name evidence="1" type="ORF">H9Q72_008239</name>
</gene>
<reference evidence="1" key="1">
    <citation type="journal article" date="2020" name="bioRxiv">
        <title>Historical genomics reveals the evolutionary mechanisms behind multiple outbreaks of the host-specific coffee wilt pathogen Fusarium xylarioides.</title>
        <authorList>
            <person name="Peck D."/>
            <person name="Nowell R.W."/>
            <person name="Flood J."/>
            <person name="Ryan M.J."/>
            <person name="Barraclough T.G."/>
        </authorList>
    </citation>
    <scope>NUCLEOTIDE SEQUENCE</scope>
    <source>
        <strain evidence="1">IMI 127659i</strain>
    </source>
</reference>
<dbReference type="AlphaFoldDB" id="A0A9P7HU46"/>
<proteinExistence type="predicted"/>